<evidence type="ECO:0000313" key="2">
    <source>
        <dbReference type="Proteomes" id="UP001055811"/>
    </source>
</evidence>
<evidence type="ECO:0000313" key="1">
    <source>
        <dbReference type="EMBL" id="KAI3737134.1"/>
    </source>
</evidence>
<dbReference type="Proteomes" id="UP001055811">
    <property type="component" value="Linkage Group LG05"/>
</dbReference>
<protein>
    <submittedName>
        <fullName evidence="1">Uncharacterized protein</fullName>
    </submittedName>
</protein>
<dbReference type="EMBL" id="CM042013">
    <property type="protein sequence ID" value="KAI3737134.1"/>
    <property type="molecule type" value="Genomic_DNA"/>
</dbReference>
<reference evidence="2" key="1">
    <citation type="journal article" date="2022" name="Mol. Ecol. Resour.">
        <title>The genomes of chicory, endive, great burdock and yacon provide insights into Asteraceae palaeo-polyploidization history and plant inulin production.</title>
        <authorList>
            <person name="Fan W."/>
            <person name="Wang S."/>
            <person name="Wang H."/>
            <person name="Wang A."/>
            <person name="Jiang F."/>
            <person name="Liu H."/>
            <person name="Zhao H."/>
            <person name="Xu D."/>
            <person name="Zhang Y."/>
        </authorList>
    </citation>
    <scope>NUCLEOTIDE SEQUENCE [LARGE SCALE GENOMIC DNA]</scope>
    <source>
        <strain evidence="2">cv. Punajuju</strain>
    </source>
</reference>
<name>A0ACB9CS49_CICIN</name>
<sequence>MQRQGRKRVVGVKKKTRNTASQKPDSLIKERGYGKGEVVSITVFVFLDNRFEIFFYLLILDPSPAISSLYRLGS</sequence>
<reference evidence="1 2" key="2">
    <citation type="journal article" date="2022" name="Mol. Ecol. Resour.">
        <title>The genomes of chicory, endive, great burdock and yacon provide insights into Asteraceae paleo-polyploidization history and plant inulin production.</title>
        <authorList>
            <person name="Fan W."/>
            <person name="Wang S."/>
            <person name="Wang H."/>
            <person name="Wang A."/>
            <person name="Jiang F."/>
            <person name="Liu H."/>
            <person name="Zhao H."/>
            <person name="Xu D."/>
            <person name="Zhang Y."/>
        </authorList>
    </citation>
    <scope>NUCLEOTIDE SEQUENCE [LARGE SCALE GENOMIC DNA]</scope>
    <source>
        <strain evidence="2">cv. Punajuju</strain>
        <tissue evidence="1">Leaves</tissue>
    </source>
</reference>
<keyword evidence="2" id="KW-1185">Reference proteome</keyword>
<gene>
    <name evidence="1" type="ORF">L2E82_27129</name>
</gene>
<proteinExistence type="predicted"/>
<comment type="caution">
    <text evidence="1">The sequence shown here is derived from an EMBL/GenBank/DDBJ whole genome shotgun (WGS) entry which is preliminary data.</text>
</comment>
<organism evidence="1 2">
    <name type="scientific">Cichorium intybus</name>
    <name type="common">Chicory</name>
    <dbReference type="NCBI Taxonomy" id="13427"/>
    <lineage>
        <taxon>Eukaryota</taxon>
        <taxon>Viridiplantae</taxon>
        <taxon>Streptophyta</taxon>
        <taxon>Embryophyta</taxon>
        <taxon>Tracheophyta</taxon>
        <taxon>Spermatophyta</taxon>
        <taxon>Magnoliopsida</taxon>
        <taxon>eudicotyledons</taxon>
        <taxon>Gunneridae</taxon>
        <taxon>Pentapetalae</taxon>
        <taxon>asterids</taxon>
        <taxon>campanulids</taxon>
        <taxon>Asterales</taxon>
        <taxon>Asteraceae</taxon>
        <taxon>Cichorioideae</taxon>
        <taxon>Cichorieae</taxon>
        <taxon>Cichoriinae</taxon>
        <taxon>Cichorium</taxon>
    </lineage>
</organism>
<accession>A0ACB9CS49</accession>